<dbReference type="AlphaFoldDB" id="A0A2K9LHF3"/>
<dbReference type="InterPro" id="IPR021953">
    <property type="entry name" value="DUF3570"/>
</dbReference>
<accession>A0A2K9LHF3</accession>
<dbReference type="RefSeq" id="WP_101893135.1">
    <property type="nucleotide sequence ID" value="NZ_CP022684.1"/>
</dbReference>
<feature type="signal peptide" evidence="1">
    <location>
        <begin position="1"/>
        <end position="30"/>
    </location>
</feature>
<dbReference type="OrthoDB" id="5450709at2"/>
<dbReference type="EMBL" id="CP022684">
    <property type="protein sequence ID" value="AUM11796.1"/>
    <property type="molecule type" value="Genomic_DNA"/>
</dbReference>
<name>A0A2K9LHF3_9GAMM</name>
<protein>
    <recommendedName>
        <fullName evidence="4">DUF3570 domain-containing protein</fullName>
    </recommendedName>
</protein>
<dbReference type="KEGG" id="kak:Kalk_04890"/>
<gene>
    <name evidence="2" type="ORF">Kalk_04890</name>
</gene>
<sequence>MAVTKGKPSAMAALTSAALALPAISQLAHADSMPSETELGYRYSDYQEDDLKSEDVLVGSRDRYDVSTHQFRLLAPVGDQTSLKIDALYETMTGASPMGTVEGANGDPVLIMTGASIQDTRVDVVAELRRYQGRSSNAVSVGYSAEDDYTALNAGVDFQRDSRDGIVSWSGGMGVSYDELEPEQTPGINRIEAEDRWFLNGYVARAKVHSVVWQTQLGLYVGVYDGYMSDPYKSIDVRPDSRQQIAVSAKSRYFLRRYDAALHGDYRYYSDDWGIRSHTLKFTWHQSLTESLRVSPSLRYYSQSQADFYVSTDSVGRSGYQSSDHRLSPFGAVAYGVGVNYRQPKYSLVFSMEQYESDGRYGAKSVEIPNPALVSYTLMTLGIDYRL</sequence>
<reference evidence="3" key="1">
    <citation type="submission" date="2017-08" db="EMBL/GenBank/DDBJ databases">
        <title>Direct submision.</title>
        <authorList>
            <person name="Kim S.-J."/>
            <person name="Rhee S.-K."/>
        </authorList>
    </citation>
    <scope>NUCLEOTIDE SEQUENCE [LARGE SCALE GENOMIC DNA]</scope>
    <source>
        <strain evidence="3">GI5</strain>
    </source>
</reference>
<keyword evidence="3" id="KW-1185">Reference proteome</keyword>
<proteinExistence type="predicted"/>
<organism evidence="2 3">
    <name type="scientific">Ketobacter alkanivorans</name>
    <dbReference type="NCBI Taxonomy" id="1917421"/>
    <lineage>
        <taxon>Bacteria</taxon>
        <taxon>Pseudomonadati</taxon>
        <taxon>Pseudomonadota</taxon>
        <taxon>Gammaproteobacteria</taxon>
        <taxon>Pseudomonadales</taxon>
        <taxon>Ketobacteraceae</taxon>
        <taxon>Ketobacter</taxon>
    </lineage>
</organism>
<evidence type="ECO:0000313" key="2">
    <source>
        <dbReference type="EMBL" id="AUM11796.1"/>
    </source>
</evidence>
<evidence type="ECO:0008006" key="4">
    <source>
        <dbReference type="Google" id="ProtNLM"/>
    </source>
</evidence>
<evidence type="ECO:0000256" key="1">
    <source>
        <dbReference type="SAM" id="SignalP"/>
    </source>
</evidence>
<evidence type="ECO:0000313" key="3">
    <source>
        <dbReference type="Proteomes" id="UP000235116"/>
    </source>
</evidence>
<keyword evidence="1" id="KW-0732">Signal</keyword>
<dbReference type="Proteomes" id="UP000235116">
    <property type="component" value="Chromosome"/>
</dbReference>
<dbReference type="Pfam" id="PF12094">
    <property type="entry name" value="DUF3570"/>
    <property type="match status" value="1"/>
</dbReference>
<feature type="chain" id="PRO_5014934081" description="DUF3570 domain-containing protein" evidence="1">
    <location>
        <begin position="31"/>
        <end position="387"/>
    </location>
</feature>